<protein>
    <submittedName>
        <fullName evidence="2">Uncharacterized protein</fullName>
    </submittedName>
</protein>
<organism evidence="2 3">
    <name type="scientific">Dactylosporangium salmoneum</name>
    <dbReference type="NCBI Taxonomy" id="53361"/>
    <lineage>
        <taxon>Bacteria</taxon>
        <taxon>Bacillati</taxon>
        <taxon>Actinomycetota</taxon>
        <taxon>Actinomycetes</taxon>
        <taxon>Micromonosporales</taxon>
        <taxon>Micromonosporaceae</taxon>
        <taxon>Dactylosporangium</taxon>
    </lineage>
</organism>
<feature type="transmembrane region" description="Helical" evidence="1">
    <location>
        <begin position="106"/>
        <end position="124"/>
    </location>
</feature>
<dbReference type="Proteomes" id="UP001501444">
    <property type="component" value="Unassembled WGS sequence"/>
</dbReference>
<reference evidence="3" key="1">
    <citation type="journal article" date="2019" name="Int. J. Syst. Evol. Microbiol.">
        <title>The Global Catalogue of Microorganisms (GCM) 10K type strain sequencing project: providing services to taxonomists for standard genome sequencing and annotation.</title>
        <authorList>
            <consortium name="The Broad Institute Genomics Platform"/>
            <consortium name="The Broad Institute Genome Sequencing Center for Infectious Disease"/>
            <person name="Wu L."/>
            <person name="Ma J."/>
        </authorList>
    </citation>
    <scope>NUCLEOTIDE SEQUENCE [LARGE SCALE GENOMIC DNA]</scope>
    <source>
        <strain evidence="3">JCM 3272</strain>
    </source>
</reference>
<feature type="transmembrane region" description="Helical" evidence="1">
    <location>
        <begin position="32"/>
        <end position="49"/>
    </location>
</feature>
<keyword evidence="3" id="KW-1185">Reference proteome</keyword>
<keyword evidence="1" id="KW-0472">Membrane</keyword>
<sequence length="171" mass="17697">MSTPEQQPHVLVEWSQYLAVVRGSVSDRYARFYAPLAIGSAALAFLPLFDDVVVHDGEGKLEYTTRYGTVFDMAGRHGGGPAVIGVLLLGALVAALTYAAFRARTAVVPGVIAACAGLIALMLVTKPGTGTPTPHLSDGGVAGLVLALCALALGVVHAVQLSMLKSRLDQA</sequence>
<dbReference type="RefSeq" id="WP_344612706.1">
    <property type="nucleotide sequence ID" value="NZ_BAAARV010000022.1"/>
</dbReference>
<proteinExistence type="predicted"/>
<evidence type="ECO:0000313" key="2">
    <source>
        <dbReference type="EMBL" id="GAA2342905.1"/>
    </source>
</evidence>
<evidence type="ECO:0000313" key="3">
    <source>
        <dbReference type="Proteomes" id="UP001501444"/>
    </source>
</evidence>
<dbReference type="EMBL" id="BAAARV010000022">
    <property type="protein sequence ID" value="GAA2342905.1"/>
    <property type="molecule type" value="Genomic_DNA"/>
</dbReference>
<evidence type="ECO:0000256" key="1">
    <source>
        <dbReference type="SAM" id="Phobius"/>
    </source>
</evidence>
<name>A0ABP5T2T3_9ACTN</name>
<accession>A0ABP5T2T3</accession>
<feature type="transmembrane region" description="Helical" evidence="1">
    <location>
        <begin position="82"/>
        <end position="101"/>
    </location>
</feature>
<keyword evidence="1" id="KW-0812">Transmembrane</keyword>
<gene>
    <name evidence="2" type="ORF">GCM10010170_027350</name>
</gene>
<comment type="caution">
    <text evidence="2">The sequence shown here is derived from an EMBL/GenBank/DDBJ whole genome shotgun (WGS) entry which is preliminary data.</text>
</comment>
<keyword evidence="1" id="KW-1133">Transmembrane helix</keyword>
<feature type="transmembrane region" description="Helical" evidence="1">
    <location>
        <begin position="144"/>
        <end position="164"/>
    </location>
</feature>